<dbReference type="InterPro" id="IPR008160">
    <property type="entry name" value="Collagen"/>
</dbReference>
<dbReference type="EMBL" id="JACRUO010000001">
    <property type="protein sequence ID" value="MBD3689883.1"/>
    <property type="molecule type" value="Genomic_DNA"/>
</dbReference>
<dbReference type="Pfam" id="PF01391">
    <property type="entry name" value="Collagen"/>
    <property type="match status" value="1"/>
</dbReference>
<reference evidence="2 3" key="1">
    <citation type="submission" date="2020-08" db="EMBL/GenBank/DDBJ databases">
        <title>Winkia gen. nov., sp. nov., isolated from faeces of the Anser albifrons in China.</title>
        <authorList>
            <person name="Liu Q."/>
        </authorList>
    </citation>
    <scope>NUCLEOTIDE SEQUENCE [LARGE SCALE GENOMIC DNA]</scope>
    <source>
        <strain evidence="2 3">C62</strain>
    </source>
</reference>
<sequence>MAYEAKAWRDGPQGLTPIDAAALNHIEDGLSRAHEALDNLAISGGAPGAPGVKGEKGDPGPQGPQGEPGPPGPKGDPGTPGEQGPPGPENVGAVRHGTNAYAPRPAGVVVCLWVGTVRPTQMTDADLWIQPTSEQ</sequence>
<dbReference type="AlphaFoldDB" id="A0A8I0GE73"/>
<evidence type="ECO:0000256" key="1">
    <source>
        <dbReference type="SAM" id="MobiDB-lite"/>
    </source>
</evidence>
<evidence type="ECO:0000313" key="2">
    <source>
        <dbReference type="EMBL" id="MBD3689883.1"/>
    </source>
</evidence>
<name>A0A8I0GE73_9ACTO</name>
<protein>
    <recommendedName>
        <fullName evidence="4">Collagen-like protein</fullName>
    </recommendedName>
</protein>
<accession>A0A8I0GE73</accession>
<evidence type="ECO:0000313" key="3">
    <source>
        <dbReference type="Proteomes" id="UP000627538"/>
    </source>
</evidence>
<dbReference type="Proteomes" id="UP000627538">
    <property type="component" value="Unassembled WGS sequence"/>
</dbReference>
<organism evidence="2 3">
    <name type="scientific">Nanchangia anserum</name>
    <dbReference type="NCBI Taxonomy" id="2692125"/>
    <lineage>
        <taxon>Bacteria</taxon>
        <taxon>Bacillati</taxon>
        <taxon>Actinomycetota</taxon>
        <taxon>Actinomycetes</taxon>
        <taxon>Actinomycetales</taxon>
        <taxon>Actinomycetaceae</taxon>
        <taxon>Nanchangia</taxon>
    </lineage>
</organism>
<proteinExistence type="predicted"/>
<gene>
    <name evidence="2" type="ORF">H8R10_06550</name>
</gene>
<comment type="caution">
    <text evidence="2">The sequence shown here is derived from an EMBL/GenBank/DDBJ whole genome shotgun (WGS) entry which is preliminary data.</text>
</comment>
<keyword evidence="3" id="KW-1185">Reference proteome</keyword>
<feature type="region of interest" description="Disordered" evidence="1">
    <location>
        <begin position="41"/>
        <end position="100"/>
    </location>
</feature>
<evidence type="ECO:0008006" key="4">
    <source>
        <dbReference type="Google" id="ProtNLM"/>
    </source>
</evidence>